<accession>A0A6C0IP98</accession>
<feature type="domain" description="CRAL-TRIO" evidence="1">
    <location>
        <begin position="82"/>
        <end position="186"/>
    </location>
</feature>
<dbReference type="InterPro" id="IPR001251">
    <property type="entry name" value="CRAL-TRIO_dom"/>
</dbReference>
<proteinExistence type="predicted"/>
<evidence type="ECO:0000313" key="2">
    <source>
        <dbReference type="EMBL" id="QHT94410.1"/>
    </source>
</evidence>
<reference evidence="2" key="1">
    <citation type="journal article" date="2020" name="Nature">
        <title>Giant virus diversity and host interactions through global metagenomics.</title>
        <authorList>
            <person name="Schulz F."/>
            <person name="Roux S."/>
            <person name="Paez-Espino D."/>
            <person name="Jungbluth S."/>
            <person name="Walsh D.A."/>
            <person name="Denef V.J."/>
            <person name="McMahon K.D."/>
            <person name="Konstantinidis K.T."/>
            <person name="Eloe-Fadrosh E.A."/>
            <person name="Kyrpides N.C."/>
            <person name="Woyke T."/>
        </authorList>
    </citation>
    <scope>NUCLEOTIDE SEQUENCE</scope>
    <source>
        <strain evidence="2">GVMAG-M-3300024258-28</strain>
    </source>
</reference>
<evidence type="ECO:0000259" key="1">
    <source>
        <dbReference type="Pfam" id="PF00650"/>
    </source>
</evidence>
<dbReference type="AlphaFoldDB" id="A0A6C0IP98"/>
<sequence length="189" mass="22328">MDENNLQDKIKELQTSYYNENKKNSIFKKRQKYDCAQTVTTNLDILELLKNTIFSISGSNHIFFHYPTFKTFAYPEIFDTVVNFFIDLCFDIFKSHNCIYLHINWQGYTVSSHQRYTGLYDLFIAIGKKRQFDLEQVLERLILYNPPNMLEQISTLIKPIIAPGIIEKIDIISKNDSDFKIKQLFDSLK</sequence>
<protein>
    <recommendedName>
        <fullName evidence="1">CRAL-TRIO domain-containing protein</fullName>
    </recommendedName>
</protein>
<dbReference type="EMBL" id="MN740220">
    <property type="protein sequence ID" value="QHT94410.1"/>
    <property type="molecule type" value="Genomic_DNA"/>
</dbReference>
<name>A0A6C0IP98_9ZZZZ</name>
<organism evidence="2">
    <name type="scientific">viral metagenome</name>
    <dbReference type="NCBI Taxonomy" id="1070528"/>
    <lineage>
        <taxon>unclassified sequences</taxon>
        <taxon>metagenomes</taxon>
        <taxon>organismal metagenomes</taxon>
    </lineage>
</organism>
<dbReference type="Pfam" id="PF00650">
    <property type="entry name" value="CRAL_TRIO"/>
    <property type="match status" value="1"/>
</dbReference>